<dbReference type="Gene3D" id="1.10.3210.10">
    <property type="entry name" value="Hypothetical protein af1432"/>
    <property type="match status" value="1"/>
</dbReference>
<evidence type="ECO:0000313" key="9">
    <source>
        <dbReference type="EMBL" id="OGH94586.1"/>
    </source>
</evidence>
<keyword evidence="7" id="KW-0378">Hydrolase</keyword>
<evidence type="ECO:0000313" key="10">
    <source>
        <dbReference type="Proteomes" id="UP000178254"/>
    </source>
</evidence>
<comment type="cofactor">
    <cofactor evidence="2">
        <name>Mn(2+)</name>
        <dbReference type="ChEBI" id="CHEBI:29035"/>
    </cofactor>
</comment>
<evidence type="ECO:0000256" key="7">
    <source>
        <dbReference type="ARBA" id="ARBA00022801"/>
    </source>
</evidence>
<sequence>MKTTDAKEFIKLLERCARLKSAPRFKSSLKHDGDTVAEHSWRLAVMVLVIAEKYNLKIDIIKAMAMALIHDLAEAQTGDIDAYEVMTGNFWANKKQQAEKKAIQNMTGDLKIGKNVRQLWEEYENQISLEAKFVKALDRMEAFLHIIESGIEDYIPQEFHGDYADKAVRAFDEASHHFPELNDLLNEIKKILKRRTKAAGVRWAEGELEQPKTV</sequence>
<organism evidence="9 10">
    <name type="scientific">Candidatus Magasanikbacteria bacterium RIFOXYD2_FULL_41_14</name>
    <dbReference type="NCBI Taxonomy" id="1798709"/>
    <lineage>
        <taxon>Bacteria</taxon>
        <taxon>Candidatus Magasanikiibacteriota</taxon>
    </lineage>
</organism>
<dbReference type="GO" id="GO:0046872">
    <property type="term" value="F:metal ion binding"/>
    <property type="evidence" value="ECO:0007669"/>
    <property type="project" value="UniProtKB-KW"/>
</dbReference>
<gene>
    <name evidence="9" type="ORF">A2538_00300</name>
</gene>
<evidence type="ECO:0000259" key="8">
    <source>
        <dbReference type="SMART" id="SM00471"/>
    </source>
</evidence>
<evidence type="ECO:0000256" key="3">
    <source>
        <dbReference type="ARBA" id="ARBA00001941"/>
    </source>
</evidence>
<dbReference type="PANTHER" id="PTHR11845:SF13">
    <property type="entry name" value="5'-DEOXYNUCLEOTIDASE HDDC2"/>
    <property type="match status" value="1"/>
</dbReference>
<dbReference type="EC" id="3.1.3.89" evidence="5"/>
<comment type="subunit">
    <text evidence="4">Homodimer.</text>
</comment>
<dbReference type="Pfam" id="PF13023">
    <property type="entry name" value="HD_3"/>
    <property type="match status" value="1"/>
</dbReference>
<feature type="domain" description="HD/PDEase" evidence="8">
    <location>
        <begin position="32"/>
        <end position="152"/>
    </location>
</feature>
<keyword evidence="6" id="KW-0479">Metal-binding</keyword>
<dbReference type="Proteomes" id="UP000178254">
    <property type="component" value="Unassembled WGS sequence"/>
</dbReference>
<dbReference type="EMBL" id="MFRE01000007">
    <property type="protein sequence ID" value="OGH94586.1"/>
    <property type="molecule type" value="Genomic_DNA"/>
</dbReference>
<evidence type="ECO:0000256" key="2">
    <source>
        <dbReference type="ARBA" id="ARBA00001936"/>
    </source>
</evidence>
<dbReference type="InterPro" id="IPR039356">
    <property type="entry name" value="YfbR/HDDC2"/>
</dbReference>
<evidence type="ECO:0000256" key="1">
    <source>
        <dbReference type="ARBA" id="ARBA00001638"/>
    </source>
</evidence>
<dbReference type="PANTHER" id="PTHR11845">
    <property type="entry name" value="5'-DEOXYNUCLEOTIDASE HDDC2"/>
    <property type="match status" value="1"/>
</dbReference>
<dbReference type="STRING" id="1798709.A2538_00300"/>
<evidence type="ECO:0000256" key="6">
    <source>
        <dbReference type="ARBA" id="ARBA00022723"/>
    </source>
</evidence>
<accession>A0A1F6PEJ8</accession>
<dbReference type="GO" id="GO:0002953">
    <property type="term" value="F:5'-deoxynucleotidase activity"/>
    <property type="evidence" value="ECO:0007669"/>
    <property type="project" value="UniProtKB-EC"/>
</dbReference>
<dbReference type="SUPFAM" id="SSF109604">
    <property type="entry name" value="HD-domain/PDEase-like"/>
    <property type="match status" value="1"/>
</dbReference>
<dbReference type="InterPro" id="IPR006674">
    <property type="entry name" value="HD_domain"/>
</dbReference>
<evidence type="ECO:0000256" key="5">
    <source>
        <dbReference type="ARBA" id="ARBA00012964"/>
    </source>
</evidence>
<name>A0A1F6PEJ8_9BACT</name>
<dbReference type="SMART" id="SM00471">
    <property type="entry name" value="HDc"/>
    <property type="match status" value="1"/>
</dbReference>
<dbReference type="AlphaFoldDB" id="A0A1F6PEJ8"/>
<dbReference type="InterPro" id="IPR003607">
    <property type="entry name" value="HD/PDEase_dom"/>
</dbReference>
<evidence type="ECO:0000256" key="4">
    <source>
        <dbReference type="ARBA" id="ARBA00011738"/>
    </source>
</evidence>
<reference evidence="9 10" key="1">
    <citation type="journal article" date="2016" name="Nat. Commun.">
        <title>Thousands of microbial genomes shed light on interconnected biogeochemical processes in an aquifer system.</title>
        <authorList>
            <person name="Anantharaman K."/>
            <person name="Brown C.T."/>
            <person name="Hug L.A."/>
            <person name="Sharon I."/>
            <person name="Castelle C.J."/>
            <person name="Probst A.J."/>
            <person name="Thomas B.C."/>
            <person name="Singh A."/>
            <person name="Wilkins M.J."/>
            <person name="Karaoz U."/>
            <person name="Brodie E.L."/>
            <person name="Williams K.H."/>
            <person name="Hubbard S.S."/>
            <person name="Banfield J.F."/>
        </authorList>
    </citation>
    <scope>NUCLEOTIDE SEQUENCE [LARGE SCALE GENOMIC DNA]</scope>
</reference>
<dbReference type="GO" id="GO:0005737">
    <property type="term" value="C:cytoplasm"/>
    <property type="evidence" value="ECO:0007669"/>
    <property type="project" value="TreeGrafter"/>
</dbReference>
<protein>
    <recommendedName>
        <fullName evidence="5">5'-deoxynucleotidase</fullName>
        <ecNumber evidence="5">3.1.3.89</ecNumber>
    </recommendedName>
</protein>
<comment type="catalytic activity">
    <reaction evidence="1">
        <text>a 2'-deoxyribonucleoside 5'-phosphate + H2O = a 2'-deoxyribonucleoside + phosphate</text>
        <dbReference type="Rhea" id="RHEA:36167"/>
        <dbReference type="ChEBI" id="CHEBI:15377"/>
        <dbReference type="ChEBI" id="CHEBI:18274"/>
        <dbReference type="ChEBI" id="CHEBI:43474"/>
        <dbReference type="ChEBI" id="CHEBI:65317"/>
        <dbReference type="EC" id="3.1.3.89"/>
    </reaction>
</comment>
<comment type="caution">
    <text evidence="9">The sequence shown here is derived from an EMBL/GenBank/DDBJ whole genome shotgun (WGS) entry which is preliminary data.</text>
</comment>
<proteinExistence type="predicted"/>
<comment type="cofactor">
    <cofactor evidence="3">
        <name>Co(2+)</name>
        <dbReference type="ChEBI" id="CHEBI:48828"/>
    </cofactor>
</comment>